<keyword evidence="2" id="KW-0949">S-adenosyl-L-methionine</keyword>
<keyword evidence="4" id="KW-0408">Iron</keyword>
<dbReference type="PANTHER" id="PTHR43020">
    <property type="entry name" value="CDK5 REGULATORY SUBUNIT-ASSOCIATED PROTEIN 1"/>
    <property type="match status" value="1"/>
</dbReference>
<sequence>VGFPGETKKQFENTAKLFKELKYDMAYIAKYSPRAGTAAVKLKDSVPQKEKGRREKILTEILKQTALENNKKYIGKEAKVLVDNRKSPGVWLGKTRAHKNVRFESNGELLGGFAKVKIISALPWGLEGKLVKKCL</sequence>
<dbReference type="GO" id="GO:0035597">
    <property type="term" value="F:tRNA-2-methylthio-N(6)-dimethylallyladenosine(37) synthase activity"/>
    <property type="evidence" value="ECO:0007669"/>
    <property type="project" value="TreeGrafter"/>
</dbReference>
<evidence type="ECO:0000259" key="7">
    <source>
        <dbReference type="PROSITE" id="PS51918"/>
    </source>
</evidence>
<keyword evidence="5" id="KW-0411">Iron-sulfur</keyword>
<dbReference type="EMBL" id="BARV01010361">
    <property type="protein sequence ID" value="GAI11297.1"/>
    <property type="molecule type" value="Genomic_DNA"/>
</dbReference>
<dbReference type="SUPFAM" id="SSF102114">
    <property type="entry name" value="Radical SAM enzymes"/>
    <property type="match status" value="1"/>
</dbReference>
<evidence type="ECO:0000256" key="5">
    <source>
        <dbReference type="ARBA" id="ARBA00023014"/>
    </source>
</evidence>
<evidence type="ECO:0000256" key="2">
    <source>
        <dbReference type="ARBA" id="ARBA00022691"/>
    </source>
</evidence>
<organism evidence="8">
    <name type="scientific">marine sediment metagenome</name>
    <dbReference type="NCBI Taxonomy" id="412755"/>
    <lineage>
        <taxon>unclassified sequences</taxon>
        <taxon>metagenomes</taxon>
        <taxon>ecological metagenomes</taxon>
    </lineage>
</organism>
<dbReference type="PROSITE" id="PS50926">
    <property type="entry name" value="TRAM"/>
    <property type="match status" value="1"/>
</dbReference>
<keyword evidence="1" id="KW-0004">4Fe-4S</keyword>
<dbReference type="InterPro" id="IPR002792">
    <property type="entry name" value="TRAM_dom"/>
</dbReference>
<dbReference type="InterPro" id="IPR007197">
    <property type="entry name" value="rSAM"/>
</dbReference>
<dbReference type="Pfam" id="PF01938">
    <property type="entry name" value="TRAM"/>
    <property type="match status" value="1"/>
</dbReference>
<dbReference type="PROSITE" id="PS51918">
    <property type="entry name" value="RADICAL_SAM"/>
    <property type="match status" value="1"/>
</dbReference>
<keyword evidence="3" id="KW-0479">Metal-binding</keyword>
<dbReference type="Gene3D" id="3.80.30.20">
    <property type="entry name" value="tm_1862 like domain"/>
    <property type="match status" value="1"/>
</dbReference>
<evidence type="ECO:0000313" key="8">
    <source>
        <dbReference type="EMBL" id="GAI11297.1"/>
    </source>
</evidence>
<dbReference type="GO" id="GO:0046872">
    <property type="term" value="F:metal ion binding"/>
    <property type="evidence" value="ECO:0007669"/>
    <property type="project" value="UniProtKB-KW"/>
</dbReference>
<dbReference type="GO" id="GO:0005829">
    <property type="term" value="C:cytosol"/>
    <property type="evidence" value="ECO:0007669"/>
    <property type="project" value="TreeGrafter"/>
</dbReference>
<proteinExistence type="predicted"/>
<gene>
    <name evidence="8" type="ORF">S06H3_20080</name>
</gene>
<dbReference type="AlphaFoldDB" id="X1KW35"/>
<feature type="domain" description="TRAM" evidence="6">
    <location>
        <begin position="71"/>
        <end position="132"/>
    </location>
</feature>
<evidence type="ECO:0000259" key="6">
    <source>
        <dbReference type="PROSITE" id="PS50926"/>
    </source>
</evidence>
<dbReference type="GO" id="GO:0051539">
    <property type="term" value="F:4 iron, 4 sulfur cluster binding"/>
    <property type="evidence" value="ECO:0007669"/>
    <property type="project" value="UniProtKB-KW"/>
</dbReference>
<feature type="non-terminal residue" evidence="8">
    <location>
        <position position="1"/>
    </location>
</feature>
<reference evidence="8" key="1">
    <citation type="journal article" date="2014" name="Front. Microbiol.">
        <title>High frequency of phylogenetically diverse reductive dehalogenase-homologous genes in deep subseafloor sedimentary metagenomes.</title>
        <authorList>
            <person name="Kawai M."/>
            <person name="Futagami T."/>
            <person name="Toyoda A."/>
            <person name="Takaki Y."/>
            <person name="Nishi S."/>
            <person name="Hori S."/>
            <person name="Arai W."/>
            <person name="Tsubouchi T."/>
            <person name="Morono Y."/>
            <person name="Uchiyama I."/>
            <person name="Ito T."/>
            <person name="Fujiyama A."/>
            <person name="Inagaki F."/>
            <person name="Takami H."/>
        </authorList>
    </citation>
    <scope>NUCLEOTIDE SEQUENCE</scope>
    <source>
        <strain evidence="8">Expedition CK06-06</strain>
    </source>
</reference>
<dbReference type="PANTHER" id="PTHR43020:SF2">
    <property type="entry name" value="MITOCHONDRIAL TRNA METHYLTHIOTRANSFERASE CDK5RAP1"/>
    <property type="match status" value="1"/>
</dbReference>
<evidence type="ECO:0000256" key="3">
    <source>
        <dbReference type="ARBA" id="ARBA00022723"/>
    </source>
</evidence>
<accession>X1KW35</accession>
<evidence type="ECO:0000256" key="4">
    <source>
        <dbReference type="ARBA" id="ARBA00023004"/>
    </source>
</evidence>
<comment type="caution">
    <text evidence="8">The sequence shown here is derived from an EMBL/GenBank/DDBJ whole genome shotgun (WGS) entry which is preliminary data.</text>
</comment>
<dbReference type="InterPro" id="IPR023404">
    <property type="entry name" value="rSAM_horseshoe"/>
</dbReference>
<evidence type="ECO:0000256" key="1">
    <source>
        <dbReference type="ARBA" id="ARBA00022485"/>
    </source>
</evidence>
<dbReference type="InterPro" id="IPR058240">
    <property type="entry name" value="rSAM_sf"/>
</dbReference>
<protein>
    <submittedName>
        <fullName evidence="8">Uncharacterized protein</fullName>
    </submittedName>
</protein>
<feature type="domain" description="Radical SAM core" evidence="7">
    <location>
        <begin position="1"/>
        <end position="68"/>
    </location>
</feature>
<name>X1KW35_9ZZZZ</name>